<organism evidence="1 2">
    <name type="scientific">Smallanthus sonchifolius</name>
    <dbReference type="NCBI Taxonomy" id="185202"/>
    <lineage>
        <taxon>Eukaryota</taxon>
        <taxon>Viridiplantae</taxon>
        <taxon>Streptophyta</taxon>
        <taxon>Embryophyta</taxon>
        <taxon>Tracheophyta</taxon>
        <taxon>Spermatophyta</taxon>
        <taxon>Magnoliopsida</taxon>
        <taxon>eudicotyledons</taxon>
        <taxon>Gunneridae</taxon>
        <taxon>Pentapetalae</taxon>
        <taxon>asterids</taxon>
        <taxon>campanulids</taxon>
        <taxon>Asterales</taxon>
        <taxon>Asteraceae</taxon>
        <taxon>Asteroideae</taxon>
        <taxon>Heliantheae alliance</taxon>
        <taxon>Millerieae</taxon>
        <taxon>Smallanthus</taxon>
    </lineage>
</organism>
<reference evidence="2" key="1">
    <citation type="journal article" date="2022" name="Mol. Ecol. Resour.">
        <title>The genomes of chicory, endive, great burdock and yacon provide insights into Asteraceae palaeo-polyploidization history and plant inulin production.</title>
        <authorList>
            <person name="Fan W."/>
            <person name="Wang S."/>
            <person name="Wang H."/>
            <person name="Wang A."/>
            <person name="Jiang F."/>
            <person name="Liu H."/>
            <person name="Zhao H."/>
            <person name="Xu D."/>
            <person name="Zhang Y."/>
        </authorList>
    </citation>
    <scope>NUCLEOTIDE SEQUENCE [LARGE SCALE GENOMIC DNA]</scope>
    <source>
        <strain evidence="2">cv. Yunnan</strain>
    </source>
</reference>
<reference evidence="1 2" key="2">
    <citation type="journal article" date="2022" name="Mol. Ecol. Resour.">
        <title>The genomes of chicory, endive, great burdock and yacon provide insights into Asteraceae paleo-polyploidization history and plant inulin production.</title>
        <authorList>
            <person name="Fan W."/>
            <person name="Wang S."/>
            <person name="Wang H."/>
            <person name="Wang A."/>
            <person name="Jiang F."/>
            <person name="Liu H."/>
            <person name="Zhao H."/>
            <person name="Xu D."/>
            <person name="Zhang Y."/>
        </authorList>
    </citation>
    <scope>NUCLEOTIDE SEQUENCE [LARGE SCALE GENOMIC DNA]</scope>
    <source>
        <strain evidence="2">cv. Yunnan</strain>
        <tissue evidence="1">Leaves</tissue>
    </source>
</reference>
<proteinExistence type="predicted"/>
<accession>A0ACB9K7L6</accession>
<gene>
    <name evidence="1" type="ORF">L1987_02288</name>
</gene>
<protein>
    <submittedName>
        <fullName evidence="1">Uncharacterized protein</fullName>
    </submittedName>
</protein>
<evidence type="ECO:0000313" key="1">
    <source>
        <dbReference type="EMBL" id="KAI3828191.1"/>
    </source>
</evidence>
<keyword evidence="2" id="KW-1185">Reference proteome</keyword>
<evidence type="ECO:0000313" key="2">
    <source>
        <dbReference type="Proteomes" id="UP001056120"/>
    </source>
</evidence>
<comment type="caution">
    <text evidence="1">The sequence shown here is derived from an EMBL/GenBank/DDBJ whole genome shotgun (WGS) entry which is preliminary data.</text>
</comment>
<dbReference type="Proteomes" id="UP001056120">
    <property type="component" value="Linkage Group LG01"/>
</dbReference>
<name>A0ACB9K7L6_9ASTR</name>
<dbReference type="EMBL" id="CM042018">
    <property type="protein sequence ID" value="KAI3828191.1"/>
    <property type="molecule type" value="Genomic_DNA"/>
</dbReference>
<sequence length="104" mass="11059">MDVKGATTYFSITSDTFIGLYVTKTNLNTTCNEDIKILVSRGGGGLILNGAKSIRAMETPKASSPGNSAAVMTLTLDPMSLDALPLRWSLPKRKSSTTQFTSAL</sequence>